<feature type="region of interest" description="Disordered" evidence="1">
    <location>
        <begin position="282"/>
        <end position="302"/>
    </location>
</feature>
<name>A0A517LAN6_9PEZI</name>
<protein>
    <submittedName>
        <fullName evidence="2">Uncharacterized protein</fullName>
    </submittedName>
</protein>
<evidence type="ECO:0000256" key="1">
    <source>
        <dbReference type="SAM" id="MobiDB-lite"/>
    </source>
</evidence>
<feature type="compositionally biased region" description="Polar residues" evidence="1">
    <location>
        <begin position="879"/>
        <end position="891"/>
    </location>
</feature>
<feature type="region of interest" description="Disordered" evidence="1">
    <location>
        <begin position="129"/>
        <end position="181"/>
    </location>
</feature>
<feature type="region of interest" description="Disordered" evidence="1">
    <location>
        <begin position="535"/>
        <end position="674"/>
    </location>
</feature>
<feature type="region of interest" description="Disordered" evidence="1">
    <location>
        <begin position="802"/>
        <end position="829"/>
    </location>
</feature>
<keyword evidence="3" id="KW-1185">Reference proteome</keyword>
<feature type="compositionally biased region" description="Polar residues" evidence="1">
    <location>
        <begin position="152"/>
        <end position="161"/>
    </location>
</feature>
<evidence type="ECO:0000313" key="2">
    <source>
        <dbReference type="EMBL" id="QDS72699.1"/>
    </source>
</evidence>
<gene>
    <name evidence="2" type="ORF">FKW77_003292</name>
</gene>
<feature type="compositionally biased region" description="Polar residues" evidence="1">
    <location>
        <begin position="606"/>
        <end position="615"/>
    </location>
</feature>
<dbReference type="EMBL" id="CP042192">
    <property type="protein sequence ID" value="QDS72699.1"/>
    <property type="molecule type" value="Genomic_DNA"/>
</dbReference>
<organism evidence="2 3">
    <name type="scientific">Venturia effusa</name>
    <dbReference type="NCBI Taxonomy" id="50376"/>
    <lineage>
        <taxon>Eukaryota</taxon>
        <taxon>Fungi</taxon>
        <taxon>Dikarya</taxon>
        <taxon>Ascomycota</taxon>
        <taxon>Pezizomycotina</taxon>
        <taxon>Dothideomycetes</taxon>
        <taxon>Pleosporomycetidae</taxon>
        <taxon>Venturiales</taxon>
        <taxon>Venturiaceae</taxon>
        <taxon>Venturia</taxon>
    </lineage>
</organism>
<feature type="compositionally biased region" description="Polar residues" evidence="1">
    <location>
        <begin position="625"/>
        <end position="663"/>
    </location>
</feature>
<dbReference type="AlphaFoldDB" id="A0A517LAN6"/>
<reference evidence="2 3" key="1">
    <citation type="submission" date="2019-07" db="EMBL/GenBank/DDBJ databases">
        <title>Finished genome of Venturia effusa.</title>
        <authorList>
            <person name="Young C.A."/>
            <person name="Cox M.P."/>
            <person name="Ganley A.R.D."/>
            <person name="David W.J."/>
        </authorList>
    </citation>
    <scope>NUCLEOTIDE SEQUENCE [LARGE SCALE GENOMIC DNA]</scope>
    <source>
        <strain evidence="3">albino</strain>
    </source>
</reference>
<feature type="compositionally biased region" description="Basic residues" evidence="1">
    <location>
        <begin position="590"/>
        <end position="603"/>
    </location>
</feature>
<feature type="region of interest" description="Disordered" evidence="1">
    <location>
        <begin position="850"/>
        <end position="891"/>
    </location>
</feature>
<dbReference type="Proteomes" id="UP000316270">
    <property type="component" value="Chromosome 8"/>
</dbReference>
<dbReference type="OrthoDB" id="10687886at2759"/>
<accession>A0A517LAN6</accession>
<sequence>MDCVLILGAIGAAGKLVYDVSGRTKHQSELPMDESLLRQKSTATTGLVRGSFTNHQPPAPAPVQSFLPAPRDSLAHLSNLDQPGLSTRTIFSILVISALGILIWLYASDCWKCIADHFEDTLYDDESDETDNQKEVTSNSSALDAQLRAKASDTSSATKPSSHPHILTKSASTRKRCTSTTNLPKTAVNTVSILTTTTSSTQCTQTPLEPKAHNALTTYVPQTESLSTAILETGVSSIPVQVNAKHEKRRIPVEQANEKSIAKHKTDPSPAIVRSPAVSLDISAADPHGTSDKTMEVNESTRNTEPVVFENGTPVDLPTDKGNLKNISITANGTPTGLLDTGGAKKKTNDEEATDLPAKKYTIEIQPSGDRISTHEGAREVAPSITGRVRLDDKPAVEIEGIEVSTEAHGGNPADHDDFNEKQHLREEKASDHTLPESVTTEYSTPVAAGADSFYEQTSSFEQLKREGPVETDYPIDKGSLETDATRIASLPTPVCSVPSKAQLHTDHQDKAKARPHIVRSATANFFDVLQVGDAASESPTGSDEDSQEMDQAVSNEKKQTAEILTPVSVKNDYKTPSEANDQGWEKAKSKQKGRGREKRSRNKVGEQQQCNGSEQRAIPLNFRNAHSSTNNLSRRPSSAPTTPKTDGSLSSNVQLKRSSAQSHVERRSDVMSDEMDVEYTLNNAEAQLQRTQTYQHEEARLVTRAYDELDHILAQQSLDADAAIAARHASRPPDLISKIHAPTQPVDRRPFERKVLVLTNSGTIENQVSPAKVPRLRINGEDLKRLIAQKTEALLKGTQLQNRSVDSEDLGLATGVPQSSSNRETSDVAHAHVETWKYGKTCSSEELQYKPSIDTAIPPSSPFSEQSRVPDSALERATPQQSSSAQYWSK</sequence>
<evidence type="ECO:0000313" key="3">
    <source>
        <dbReference type="Proteomes" id="UP000316270"/>
    </source>
</evidence>
<proteinExistence type="predicted"/>